<accession>A0A368HHT8</accession>
<dbReference type="Proteomes" id="UP000253250">
    <property type="component" value="Unassembled WGS sequence"/>
</dbReference>
<comment type="caution">
    <text evidence="1">The sequence shown here is derived from an EMBL/GenBank/DDBJ whole genome shotgun (WGS) entry which is preliminary data.</text>
</comment>
<name>A0A368HHT8_9GAMM</name>
<gene>
    <name evidence="1" type="ORF">C4900_12670</name>
</gene>
<reference evidence="1 2" key="1">
    <citation type="submission" date="2018-02" db="EMBL/GenBank/DDBJ databases">
        <title>Insights into the biology of acidophilic members of the Acidiferrobacteraceae family derived from comparative genomic analyses.</title>
        <authorList>
            <person name="Issotta F."/>
            <person name="Thyssen C."/>
            <person name="Mena C."/>
            <person name="Moya A."/>
            <person name="Bellenberg S."/>
            <person name="Sproer C."/>
            <person name="Covarrubias P.C."/>
            <person name="Sand W."/>
            <person name="Quatrini R."/>
            <person name="Vera M."/>
        </authorList>
    </citation>
    <scope>NUCLEOTIDE SEQUENCE [LARGE SCALE GENOMIC DNA]</scope>
    <source>
        <strain evidence="2">m-1</strain>
    </source>
</reference>
<sequence>MDPVHGADAGIDARRETSHFHPEDYVLHHIQRAVANRQTIEIALDGDGTLKVFGGEGTFTADIYDMATLCTLPASYFRVEVVSVDDRGGGRHDVAELLWQAAYHASQGRLVRGCYHYDVVELVRWPNVTRLPGGEQAIRLAALLSRHPTSILFASRVLDIDAPDIYRLYSAAHCAGLTRLLNREPEPPALRPHAKRGVFGLILQRLAGR</sequence>
<keyword evidence="2" id="KW-1185">Reference proteome</keyword>
<organism evidence="1 2">
    <name type="scientific">Acidiferrobacter thiooxydans</name>
    <dbReference type="NCBI Taxonomy" id="163359"/>
    <lineage>
        <taxon>Bacteria</taxon>
        <taxon>Pseudomonadati</taxon>
        <taxon>Pseudomonadota</taxon>
        <taxon>Gammaproteobacteria</taxon>
        <taxon>Acidiferrobacterales</taxon>
        <taxon>Acidiferrobacteraceae</taxon>
        <taxon>Acidiferrobacter</taxon>
    </lineage>
</organism>
<evidence type="ECO:0000313" key="2">
    <source>
        <dbReference type="Proteomes" id="UP000253250"/>
    </source>
</evidence>
<proteinExistence type="predicted"/>
<dbReference type="AlphaFoldDB" id="A0A368HHT8"/>
<protein>
    <submittedName>
        <fullName evidence="1">Uncharacterized protein</fullName>
    </submittedName>
</protein>
<dbReference type="EMBL" id="PSYR01000002">
    <property type="protein sequence ID" value="RCN56627.1"/>
    <property type="molecule type" value="Genomic_DNA"/>
</dbReference>
<evidence type="ECO:0000313" key="1">
    <source>
        <dbReference type="EMBL" id="RCN56627.1"/>
    </source>
</evidence>